<dbReference type="Proteomes" id="UP001150238">
    <property type="component" value="Unassembled WGS sequence"/>
</dbReference>
<evidence type="ECO:0000313" key="1">
    <source>
        <dbReference type="EMBL" id="KAJ4479803.1"/>
    </source>
</evidence>
<evidence type="ECO:0000313" key="2">
    <source>
        <dbReference type="Proteomes" id="UP001150238"/>
    </source>
</evidence>
<proteinExistence type="predicted"/>
<name>A0A9W9ADV9_9AGAR</name>
<reference evidence="1" key="1">
    <citation type="submission" date="2022-08" db="EMBL/GenBank/DDBJ databases">
        <authorList>
            <consortium name="DOE Joint Genome Institute"/>
            <person name="Min B."/>
            <person name="Riley R."/>
            <person name="Sierra-Patev S."/>
            <person name="Naranjo-Ortiz M."/>
            <person name="Looney B."/>
            <person name="Konkel Z."/>
            <person name="Slot J.C."/>
            <person name="Sakamoto Y."/>
            <person name="Steenwyk J.L."/>
            <person name="Rokas A."/>
            <person name="Carro J."/>
            <person name="Camarero S."/>
            <person name="Ferreira P."/>
            <person name="Molpeceres G."/>
            <person name="Ruiz-Duenas F.J."/>
            <person name="Serrano A."/>
            <person name="Henrissat B."/>
            <person name="Drula E."/>
            <person name="Hughes K.W."/>
            <person name="Mata J.L."/>
            <person name="Ishikawa N.K."/>
            <person name="Vargas-Isla R."/>
            <person name="Ushijima S."/>
            <person name="Smith C.A."/>
            <person name="Ahrendt S."/>
            <person name="Andreopoulos W."/>
            <person name="He G."/>
            <person name="Labutti K."/>
            <person name="Lipzen A."/>
            <person name="Ng V."/>
            <person name="Sandor L."/>
            <person name="Barry K."/>
            <person name="Martinez A.T."/>
            <person name="Xiao Y."/>
            <person name="Gibbons J.G."/>
            <person name="Terashima K."/>
            <person name="Hibbett D.S."/>
            <person name="Grigoriev I.V."/>
        </authorList>
    </citation>
    <scope>NUCLEOTIDE SEQUENCE</scope>
    <source>
        <strain evidence="1">Sp2 HRB7682 ss15</strain>
    </source>
</reference>
<dbReference type="EMBL" id="JANVFS010000016">
    <property type="protein sequence ID" value="KAJ4479803.1"/>
    <property type="molecule type" value="Genomic_DNA"/>
</dbReference>
<accession>A0A9W9ADV9</accession>
<comment type="caution">
    <text evidence="1">The sequence shown here is derived from an EMBL/GenBank/DDBJ whole genome shotgun (WGS) entry which is preliminary data.</text>
</comment>
<organism evidence="1 2">
    <name type="scientific">Lentinula lateritia</name>
    <dbReference type="NCBI Taxonomy" id="40482"/>
    <lineage>
        <taxon>Eukaryota</taxon>
        <taxon>Fungi</taxon>
        <taxon>Dikarya</taxon>
        <taxon>Basidiomycota</taxon>
        <taxon>Agaricomycotina</taxon>
        <taxon>Agaricomycetes</taxon>
        <taxon>Agaricomycetidae</taxon>
        <taxon>Agaricales</taxon>
        <taxon>Marasmiineae</taxon>
        <taxon>Omphalotaceae</taxon>
        <taxon>Lentinula</taxon>
    </lineage>
</organism>
<sequence length="1000" mass="109040">MYIRRGSYGGHLIARSPSPASSKLVGLVFTLTTWVYKLHKLRWPFAQGSLDSYSPSLLGYISCKNYGAHLMVRHCPLQSQGSLGSYSPSLLGYISCKDYGGRLFVRSLSPAGSRLVGLVFTLATWVYQLQKLRCPFDGSPLSPAVSSCKNYGAHLMVRHCPLQSQGSLDSYSPSLLGYISCKDYGAHLMVRHCPLQSQGSLDSYSPSLLGYISCKDYGGRLFVRSLSPAVSSCKDYGGRLFVRSLSPAGSRLVGLVFTLATWVYQLQKLRCPFDGSPLSPAVSRLVGLVFTLATWVYQLQKLRCPFDGSPLSPAVSSCKDYGAHLMVRHCPLQSQALNELVGLVFTLTTQVYKLHKLRCPFDGSPLSPAVSSCKDYGGRLFVRSLSPAGSRLVRLVFTLATRAYKLQRLRCPFDGSPLSPAVSRYTSCTNYGAHLMVRHCPLQSQALNGLVGLVFTLTTQVYKLHKLRCPFDGSPLSPAGSSCKDYGGRLFVRSLSPAGSRLVRLVFTLATRAYKLQRLRCPFDGSPLSPAVSSCKNYGAHLMVRHCPLQSQGSLDSYSPSLLGYISCKDYGGRLFVRSLSPAVSSCKDYGAHLMVRHCPLQSQGSLDSYSPSLLGYISCKDYGGRLFVRSLSPAVSSCKDYGAHLMVRHCPLQSQGSLDSYSPSLLGYTSCTNYGGRLFVRSLSPAGSSCKDYGAHLMVRHCPLQSQGSLDSYSPSLLGYISCKDYGGRLFVRSLSPAGSSCKDYGAHLMVRHCPLQSQAAKTTVAVCLFAHCPLQAQGSFDSYLPSLPGHINCKDYGAHLMVRHCPLQSQALNGLVGLVFTLATWVYQLQKLRCPFDGSPLSPAVSRLVGLVFNLTTQVYKLHKLRCPFDGSPLSPAVSRLAGLVLTLATRVYKLQTISLRPYWSIVIPRLIITLSSNNNNSPRSAGLLLVQDHHLLALKHHQRTPKNLCVLKQVLMSNCNLAHNQFGNSGYSSAWTSIPGANKDRPSFIADAATTTA</sequence>
<reference evidence="1" key="2">
    <citation type="journal article" date="2023" name="Proc. Natl. Acad. Sci. U.S.A.">
        <title>A global phylogenomic analysis of the shiitake genus Lentinula.</title>
        <authorList>
            <person name="Sierra-Patev S."/>
            <person name="Min B."/>
            <person name="Naranjo-Ortiz M."/>
            <person name="Looney B."/>
            <person name="Konkel Z."/>
            <person name="Slot J.C."/>
            <person name="Sakamoto Y."/>
            <person name="Steenwyk J.L."/>
            <person name="Rokas A."/>
            <person name="Carro J."/>
            <person name="Camarero S."/>
            <person name="Ferreira P."/>
            <person name="Molpeceres G."/>
            <person name="Ruiz-Duenas F.J."/>
            <person name="Serrano A."/>
            <person name="Henrissat B."/>
            <person name="Drula E."/>
            <person name="Hughes K.W."/>
            <person name="Mata J.L."/>
            <person name="Ishikawa N.K."/>
            <person name="Vargas-Isla R."/>
            <person name="Ushijima S."/>
            <person name="Smith C.A."/>
            <person name="Donoghue J."/>
            <person name="Ahrendt S."/>
            <person name="Andreopoulos W."/>
            <person name="He G."/>
            <person name="LaButti K."/>
            <person name="Lipzen A."/>
            <person name="Ng V."/>
            <person name="Riley R."/>
            <person name="Sandor L."/>
            <person name="Barry K."/>
            <person name="Martinez A.T."/>
            <person name="Xiao Y."/>
            <person name="Gibbons J.G."/>
            <person name="Terashima K."/>
            <person name="Grigoriev I.V."/>
            <person name="Hibbett D."/>
        </authorList>
    </citation>
    <scope>NUCLEOTIDE SEQUENCE</scope>
    <source>
        <strain evidence="1">Sp2 HRB7682 ss15</strain>
    </source>
</reference>
<dbReference type="AlphaFoldDB" id="A0A9W9ADV9"/>
<gene>
    <name evidence="1" type="ORF">C8J55DRAFT_489429</name>
</gene>
<protein>
    <submittedName>
        <fullName evidence="1">Uncharacterized protein</fullName>
    </submittedName>
</protein>